<gene>
    <name evidence="2" type="ORF">SORBI_3004G026500</name>
</gene>
<dbReference type="Pfam" id="PF20241">
    <property type="entry name" value="DUF6598"/>
    <property type="match status" value="1"/>
</dbReference>
<sequence>MQIVPRSILGVGRVGSDLLRLCRCWCPPGFARRDAPVMASVSAHLNLDRPSHMDRLSRSIYKPWSLIPFACNTTKCMDTDNLRTKVTDESEYHPTVDGIYFTSVLTNSSHRDGAIYNNKLIQKEFLEVDIADCAETRLEPMMFSKPTERCLPDAENCMYHFPQQIFQFFSVRLSKSPISNGPIQLYGYIAARDERDGMLNYVVSYSRDDPIVVHQGDLIEMTGPKRCISMDSIVLIEFDMRIKNEALEDDDQQLIDGAISCSCYNYIAWKPVVNRITGSSGAVDVSLAVVEHAVEATIEVVISQVLSGLNLSLSSFVDVMDVYEEIKLFNGKIGQSGSLRRFVVSVSHGTTMLLMFKLGNNVQGSLHGCANRQMKFQAKLHGHASQQIKLKFATISVKVTWSTIVDYVSSISIV</sequence>
<dbReference type="eggNOG" id="ENOG502R1F9">
    <property type="taxonomic scope" value="Eukaryota"/>
</dbReference>
<dbReference type="PANTHER" id="PTHR33065:SF193">
    <property type="entry name" value="DUF6598 DOMAIN-CONTAINING PROTEIN"/>
    <property type="match status" value="1"/>
</dbReference>
<reference evidence="2 3" key="1">
    <citation type="journal article" date="2009" name="Nature">
        <title>The Sorghum bicolor genome and the diversification of grasses.</title>
        <authorList>
            <person name="Paterson A.H."/>
            <person name="Bowers J.E."/>
            <person name="Bruggmann R."/>
            <person name="Dubchak I."/>
            <person name="Grimwood J."/>
            <person name="Gundlach H."/>
            <person name="Haberer G."/>
            <person name="Hellsten U."/>
            <person name="Mitros T."/>
            <person name="Poliakov A."/>
            <person name="Schmutz J."/>
            <person name="Spannagl M."/>
            <person name="Tang H."/>
            <person name="Wang X."/>
            <person name="Wicker T."/>
            <person name="Bharti A.K."/>
            <person name="Chapman J."/>
            <person name="Feltus F.A."/>
            <person name="Gowik U."/>
            <person name="Grigoriev I.V."/>
            <person name="Lyons E."/>
            <person name="Maher C.A."/>
            <person name="Martis M."/>
            <person name="Narechania A."/>
            <person name="Otillar R.P."/>
            <person name="Penning B.W."/>
            <person name="Salamov A.A."/>
            <person name="Wang Y."/>
            <person name="Zhang L."/>
            <person name="Carpita N.C."/>
            <person name="Freeling M."/>
            <person name="Gingle A.R."/>
            <person name="Hash C.T."/>
            <person name="Keller B."/>
            <person name="Klein P."/>
            <person name="Kresovich S."/>
            <person name="McCann M.C."/>
            <person name="Ming R."/>
            <person name="Peterson D.G."/>
            <person name="Mehboob-ur-Rahman"/>
            <person name="Ware D."/>
            <person name="Westhoff P."/>
            <person name="Mayer K.F."/>
            <person name="Messing J."/>
            <person name="Rokhsar D.S."/>
        </authorList>
    </citation>
    <scope>NUCLEOTIDE SEQUENCE [LARGE SCALE GENOMIC DNA]</scope>
    <source>
        <strain evidence="3">cv. BTx623</strain>
    </source>
</reference>
<dbReference type="InParanoid" id="A0A194YMB5"/>
<keyword evidence="3" id="KW-1185">Reference proteome</keyword>
<organism evidence="2 3">
    <name type="scientific">Sorghum bicolor</name>
    <name type="common">Sorghum</name>
    <name type="synonym">Sorghum vulgare</name>
    <dbReference type="NCBI Taxonomy" id="4558"/>
    <lineage>
        <taxon>Eukaryota</taxon>
        <taxon>Viridiplantae</taxon>
        <taxon>Streptophyta</taxon>
        <taxon>Embryophyta</taxon>
        <taxon>Tracheophyta</taxon>
        <taxon>Spermatophyta</taxon>
        <taxon>Magnoliopsida</taxon>
        <taxon>Liliopsida</taxon>
        <taxon>Poales</taxon>
        <taxon>Poaceae</taxon>
        <taxon>PACMAD clade</taxon>
        <taxon>Panicoideae</taxon>
        <taxon>Andropogonodae</taxon>
        <taxon>Andropogoneae</taxon>
        <taxon>Sorghinae</taxon>
        <taxon>Sorghum</taxon>
    </lineage>
</organism>
<dbReference type="PANTHER" id="PTHR33065">
    <property type="entry name" value="OS07G0486400 PROTEIN"/>
    <property type="match status" value="1"/>
</dbReference>
<dbReference type="OrthoDB" id="667410at2759"/>
<evidence type="ECO:0000313" key="2">
    <source>
        <dbReference type="EMBL" id="KXG29368.1"/>
    </source>
</evidence>
<evidence type="ECO:0000259" key="1">
    <source>
        <dbReference type="Pfam" id="PF20241"/>
    </source>
</evidence>
<dbReference type="Proteomes" id="UP000000768">
    <property type="component" value="Chromosome 4"/>
</dbReference>
<dbReference type="ExpressionAtlas" id="A0A194YMB5">
    <property type="expression patterns" value="baseline and differential"/>
</dbReference>
<protein>
    <recommendedName>
        <fullName evidence="1">DUF6598 domain-containing protein</fullName>
    </recommendedName>
</protein>
<reference evidence="3" key="2">
    <citation type="journal article" date="2018" name="Plant J.">
        <title>The Sorghum bicolor reference genome: improved assembly, gene annotations, a transcriptome atlas, and signatures of genome organization.</title>
        <authorList>
            <person name="McCormick R.F."/>
            <person name="Truong S.K."/>
            <person name="Sreedasyam A."/>
            <person name="Jenkins J."/>
            <person name="Shu S."/>
            <person name="Sims D."/>
            <person name="Kennedy M."/>
            <person name="Amirebrahimi M."/>
            <person name="Weers B.D."/>
            <person name="McKinley B."/>
            <person name="Mattison A."/>
            <person name="Morishige D.T."/>
            <person name="Grimwood J."/>
            <person name="Schmutz J."/>
            <person name="Mullet J.E."/>
        </authorList>
    </citation>
    <scope>NUCLEOTIDE SEQUENCE [LARGE SCALE GENOMIC DNA]</scope>
    <source>
        <strain evidence="3">cv. BTx623</strain>
    </source>
</reference>
<accession>A0A194YMB5</accession>
<dbReference type="EMBL" id="CM000763">
    <property type="protein sequence ID" value="KXG29368.1"/>
    <property type="molecule type" value="Genomic_DNA"/>
</dbReference>
<dbReference type="Gramene" id="KXG29368">
    <property type="protein sequence ID" value="KXG29368"/>
    <property type="gene ID" value="SORBI_3004G026500"/>
</dbReference>
<proteinExistence type="predicted"/>
<dbReference type="AlphaFoldDB" id="A0A194YMB5"/>
<name>A0A194YMB5_SORBI</name>
<dbReference type="InterPro" id="IPR046533">
    <property type="entry name" value="DUF6598"/>
</dbReference>
<evidence type="ECO:0000313" key="3">
    <source>
        <dbReference type="Proteomes" id="UP000000768"/>
    </source>
</evidence>
<feature type="domain" description="DUF6598" evidence="1">
    <location>
        <begin position="167"/>
        <end position="399"/>
    </location>
</feature>
<dbReference type="STRING" id="4558.A0A194YMB5"/>